<keyword evidence="1" id="KW-0472">Membrane</keyword>
<reference evidence="3" key="1">
    <citation type="journal article" date="2019" name="Int. J. Syst. Evol. Microbiol.">
        <title>The Global Catalogue of Microorganisms (GCM) 10K type strain sequencing project: providing services to taxonomists for standard genome sequencing and annotation.</title>
        <authorList>
            <consortium name="The Broad Institute Genomics Platform"/>
            <consortium name="The Broad Institute Genome Sequencing Center for Infectious Disease"/>
            <person name="Wu L."/>
            <person name="Ma J."/>
        </authorList>
    </citation>
    <scope>NUCLEOTIDE SEQUENCE [LARGE SCALE GENOMIC DNA]</scope>
    <source>
        <strain evidence="3">JCM 16083</strain>
    </source>
</reference>
<evidence type="ECO:0000256" key="1">
    <source>
        <dbReference type="SAM" id="Phobius"/>
    </source>
</evidence>
<keyword evidence="1" id="KW-0812">Transmembrane</keyword>
<protein>
    <recommendedName>
        <fullName evidence="4">ATP synthase F0 subunit 8</fullName>
    </recommendedName>
</protein>
<evidence type="ECO:0000313" key="2">
    <source>
        <dbReference type="EMBL" id="GAA0875046.1"/>
    </source>
</evidence>
<dbReference type="EMBL" id="BAAAFH010000007">
    <property type="protein sequence ID" value="GAA0875046.1"/>
    <property type="molecule type" value="Genomic_DNA"/>
</dbReference>
<evidence type="ECO:0000313" key="3">
    <source>
        <dbReference type="Proteomes" id="UP001501126"/>
    </source>
</evidence>
<accession>A0ABP3Y3X5</accession>
<organism evidence="2 3">
    <name type="scientific">Wandonia haliotis</name>
    <dbReference type="NCBI Taxonomy" id="574963"/>
    <lineage>
        <taxon>Bacteria</taxon>
        <taxon>Pseudomonadati</taxon>
        <taxon>Bacteroidota</taxon>
        <taxon>Flavobacteriia</taxon>
        <taxon>Flavobacteriales</taxon>
        <taxon>Crocinitomicaceae</taxon>
        <taxon>Wandonia</taxon>
    </lineage>
</organism>
<name>A0ABP3Y3X5_9FLAO</name>
<keyword evidence="3" id="KW-1185">Reference proteome</keyword>
<dbReference type="RefSeq" id="WP_343786088.1">
    <property type="nucleotide sequence ID" value="NZ_BAAAFH010000007.1"/>
</dbReference>
<gene>
    <name evidence="2" type="ORF">GCM10009118_14540</name>
</gene>
<dbReference type="Proteomes" id="UP001501126">
    <property type="component" value="Unassembled WGS sequence"/>
</dbReference>
<comment type="caution">
    <text evidence="2">The sequence shown here is derived from an EMBL/GenBank/DDBJ whole genome shotgun (WGS) entry which is preliminary data.</text>
</comment>
<keyword evidence="1" id="KW-1133">Transmembrane helix</keyword>
<proteinExistence type="predicted"/>
<sequence>MVLFLNLPEKLSLRLYQIAFWGITLSFLIYFLSQLSLFNRSTFCPEIKEVYVRKDVNLNKEEEYCSLLSSAIQKNESSIVQLIKLPVKIEDYWIHGEVIIQLIDLVGEKTFIHSILKLSILDKARLLDYISRGFLQTNLSLYKGKRFEELFPRLYIYLVDSQKNSNN</sequence>
<evidence type="ECO:0008006" key="4">
    <source>
        <dbReference type="Google" id="ProtNLM"/>
    </source>
</evidence>
<feature type="transmembrane region" description="Helical" evidence="1">
    <location>
        <begin position="15"/>
        <end position="33"/>
    </location>
</feature>